<organism evidence="2 3">
    <name type="scientific">Puniceicoccus vermicola</name>
    <dbReference type="NCBI Taxonomy" id="388746"/>
    <lineage>
        <taxon>Bacteria</taxon>
        <taxon>Pseudomonadati</taxon>
        <taxon>Verrucomicrobiota</taxon>
        <taxon>Opitutia</taxon>
        <taxon>Puniceicoccales</taxon>
        <taxon>Puniceicoccaceae</taxon>
        <taxon>Puniceicoccus</taxon>
    </lineage>
</organism>
<accession>A0A7X1AXL4</accession>
<evidence type="ECO:0000256" key="1">
    <source>
        <dbReference type="SAM" id="MobiDB-lite"/>
    </source>
</evidence>
<keyword evidence="3" id="KW-1185">Reference proteome</keyword>
<sequence length="199" mass="21878">MTTETKNPFDQEISYSDFNHRTPGYVGFTGELDQLEKLEKDQADATTRLEKAESALAQAKQKEAATIEDGKPSEIGNATSSRIGAESALVAARRHLEKTKRALWGVRDGAVNEAISRASKVEHEFAEKRAHEMAEDLDPTRLDESVGMNLSRILKSLGLASKALAPVKPPFSRQRYHNVAAATLREFIAKVEEVASSNL</sequence>
<protein>
    <submittedName>
        <fullName evidence="2">Uncharacterized protein</fullName>
    </submittedName>
</protein>
<feature type="region of interest" description="Disordered" evidence="1">
    <location>
        <begin position="53"/>
        <end position="80"/>
    </location>
</feature>
<dbReference type="AlphaFoldDB" id="A0A7X1AXL4"/>
<comment type="caution">
    <text evidence="2">The sequence shown here is derived from an EMBL/GenBank/DDBJ whole genome shotgun (WGS) entry which is preliminary data.</text>
</comment>
<dbReference type="RefSeq" id="WP_185692478.1">
    <property type="nucleotide sequence ID" value="NZ_JACHVA010000075.1"/>
</dbReference>
<gene>
    <name evidence="2" type="ORF">H5P30_08265</name>
</gene>
<name>A0A7X1AXL4_9BACT</name>
<proteinExistence type="predicted"/>
<evidence type="ECO:0000313" key="3">
    <source>
        <dbReference type="Proteomes" id="UP000525652"/>
    </source>
</evidence>
<evidence type="ECO:0000313" key="2">
    <source>
        <dbReference type="EMBL" id="MBC2601769.1"/>
    </source>
</evidence>
<dbReference type="EMBL" id="JACHVA010000075">
    <property type="protein sequence ID" value="MBC2601769.1"/>
    <property type="molecule type" value="Genomic_DNA"/>
</dbReference>
<feature type="compositionally biased region" description="Basic and acidic residues" evidence="1">
    <location>
        <begin position="60"/>
        <end position="72"/>
    </location>
</feature>
<dbReference type="Proteomes" id="UP000525652">
    <property type="component" value="Unassembled WGS sequence"/>
</dbReference>
<reference evidence="2 3" key="1">
    <citation type="submission" date="2020-07" db="EMBL/GenBank/DDBJ databases">
        <authorList>
            <person name="Feng X."/>
        </authorList>
    </citation>
    <scope>NUCLEOTIDE SEQUENCE [LARGE SCALE GENOMIC DNA]</scope>
    <source>
        <strain evidence="2 3">JCM14086</strain>
    </source>
</reference>